<gene>
    <name evidence="1" type="ORF">UFOPK1506_00133</name>
</gene>
<dbReference type="AlphaFoldDB" id="A0A6J6C5C9"/>
<proteinExistence type="predicted"/>
<accession>A0A6J6C5C9</accession>
<reference evidence="1" key="1">
    <citation type="submission" date="2020-05" db="EMBL/GenBank/DDBJ databases">
        <authorList>
            <person name="Chiriac C."/>
            <person name="Salcher M."/>
            <person name="Ghai R."/>
            <person name="Kavagutti S V."/>
        </authorList>
    </citation>
    <scope>NUCLEOTIDE SEQUENCE</scope>
</reference>
<sequence>MLTPIVLTMILVFTLFEYGGSVNSLTNHATLVGRQLARYPDSMNLDDLTEKVLAKQEIDVSDFHVMRITLGRRTFIQLSLIGRKFDFGGYVLAPAGKSLTLVSSWS</sequence>
<name>A0A6J6C5C9_9ZZZZ</name>
<organism evidence="1">
    <name type="scientific">freshwater metagenome</name>
    <dbReference type="NCBI Taxonomy" id="449393"/>
    <lineage>
        <taxon>unclassified sequences</taxon>
        <taxon>metagenomes</taxon>
        <taxon>ecological metagenomes</taxon>
    </lineage>
</organism>
<evidence type="ECO:0000313" key="1">
    <source>
        <dbReference type="EMBL" id="CAB4546335.1"/>
    </source>
</evidence>
<dbReference type="EMBL" id="CAEZSV010000013">
    <property type="protein sequence ID" value="CAB4546335.1"/>
    <property type="molecule type" value="Genomic_DNA"/>
</dbReference>
<protein>
    <submittedName>
        <fullName evidence="1">Unannotated protein</fullName>
    </submittedName>
</protein>